<name>A0AAN6QEL9_9PEZI</name>
<accession>A0AAN6QEL9</accession>
<dbReference type="RefSeq" id="XP_064666353.1">
    <property type="nucleotide sequence ID" value="XM_064816025.1"/>
</dbReference>
<gene>
    <name evidence="2" type="ORF">N656DRAFT_783752</name>
</gene>
<dbReference type="EMBL" id="MU853360">
    <property type="protein sequence ID" value="KAK4108783.1"/>
    <property type="molecule type" value="Genomic_DNA"/>
</dbReference>
<sequence length="116" mass="13075">MLSLSDYRVQPNPRGRPIRQPPARSIGARHWGLRVTGQDSERNIRKVRFPPPSHQETVSSSEQKAFFDGVRKLCYCALLLWFTESGICFPLTSAAAQAVCQLSRDRMPETSPRCAT</sequence>
<comment type="caution">
    <text evidence="2">The sequence shown here is derived from an EMBL/GenBank/DDBJ whole genome shotgun (WGS) entry which is preliminary data.</text>
</comment>
<organism evidence="2 3">
    <name type="scientific">Canariomyces notabilis</name>
    <dbReference type="NCBI Taxonomy" id="2074819"/>
    <lineage>
        <taxon>Eukaryota</taxon>
        <taxon>Fungi</taxon>
        <taxon>Dikarya</taxon>
        <taxon>Ascomycota</taxon>
        <taxon>Pezizomycotina</taxon>
        <taxon>Sordariomycetes</taxon>
        <taxon>Sordariomycetidae</taxon>
        <taxon>Sordariales</taxon>
        <taxon>Chaetomiaceae</taxon>
        <taxon>Canariomyces</taxon>
    </lineage>
</organism>
<evidence type="ECO:0000256" key="1">
    <source>
        <dbReference type="SAM" id="MobiDB-lite"/>
    </source>
</evidence>
<evidence type="ECO:0000313" key="2">
    <source>
        <dbReference type="EMBL" id="KAK4108783.1"/>
    </source>
</evidence>
<reference evidence="2" key="2">
    <citation type="submission" date="2023-05" db="EMBL/GenBank/DDBJ databases">
        <authorList>
            <consortium name="Lawrence Berkeley National Laboratory"/>
            <person name="Steindorff A."/>
            <person name="Hensen N."/>
            <person name="Bonometti L."/>
            <person name="Westerberg I."/>
            <person name="Brannstrom I.O."/>
            <person name="Guillou S."/>
            <person name="Cros-Aarteil S."/>
            <person name="Calhoun S."/>
            <person name="Haridas S."/>
            <person name="Kuo A."/>
            <person name="Mondo S."/>
            <person name="Pangilinan J."/>
            <person name="Riley R."/>
            <person name="Labutti K."/>
            <person name="Andreopoulos B."/>
            <person name="Lipzen A."/>
            <person name="Chen C."/>
            <person name="Yanf M."/>
            <person name="Daum C."/>
            <person name="Ng V."/>
            <person name="Clum A."/>
            <person name="Ohm R."/>
            <person name="Martin F."/>
            <person name="Silar P."/>
            <person name="Natvig D."/>
            <person name="Lalanne C."/>
            <person name="Gautier V."/>
            <person name="Ament-Velasquez S.L."/>
            <person name="Kruys A."/>
            <person name="Hutchinson M.I."/>
            <person name="Powell A.J."/>
            <person name="Barry K."/>
            <person name="Miller A.N."/>
            <person name="Grigoriev I.V."/>
            <person name="Debuchy R."/>
            <person name="Gladieux P."/>
            <person name="Thoren M.H."/>
            <person name="Johannesson H."/>
        </authorList>
    </citation>
    <scope>NUCLEOTIDE SEQUENCE</scope>
    <source>
        <strain evidence="2">CBS 508.74</strain>
    </source>
</reference>
<proteinExistence type="predicted"/>
<feature type="region of interest" description="Disordered" evidence="1">
    <location>
        <begin position="1"/>
        <end position="23"/>
    </location>
</feature>
<dbReference type="AlphaFoldDB" id="A0AAN6QEL9"/>
<reference evidence="2" key="1">
    <citation type="journal article" date="2023" name="Mol. Phylogenet. Evol.">
        <title>Genome-scale phylogeny and comparative genomics of the fungal order Sordariales.</title>
        <authorList>
            <person name="Hensen N."/>
            <person name="Bonometti L."/>
            <person name="Westerberg I."/>
            <person name="Brannstrom I.O."/>
            <person name="Guillou S."/>
            <person name="Cros-Aarteil S."/>
            <person name="Calhoun S."/>
            <person name="Haridas S."/>
            <person name="Kuo A."/>
            <person name="Mondo S."/>
            <person name="Pangilinan J."/>
            <person name="Riley R."/>
            <person name="LaButti K."/>
            <person name="Andreopoulos B."/>
            <person name="Lipzen A."/>
            <person name="Chen C."/>
            <person name="Yan M."/>
            <person name="Daum C."/>
            <person name="Ng V."/>
            <person name="Clum A."/>
            <person name="Steindorff A."/>
            <person name="Ohm R.A."/>
            <person name="Martin F."/>
            <person name="Silar P."/>
            <person name="Natvig D.O."/>
            <person name="Lalanne C."/>
            <person name="Gautier V."/>
            <person name="Ament-Velasquez S.L."/>
            <person name="Kruys A."/>
            <person name="Hutchinson M.I."/>
            <person name="Powell A.J."/>
            <person name="Barry K."/>
            <person name="Miller A.N."/>
            <person name="Grigoriev I.V."/>
            <person name="Debuchy R."/>
            <person name="Gladieux P."/>
            <person name="Hiltunen Thoren M."/>
            <person name="Johannesson H."/>
        </authorList>
    </citation>
    <scope>NUCLEOTIDE SEQUENCE</scope>
    <source>
        <strain evidence="2">CBS 508.74</strain>
    </source>
</reference>
<dbReference type="Proteomes" id="UP001302812">
    <property type="component" value="Unassembled WGS sequence"/>
</dbReference>
<dbReference type="GeneID" id="89940150"/>
<keyword evidence="3" id="KW-1185">Reference proteome</keyword>
<protein>
    <submittedName>
        <fullName evidence="2">Uncharacterized protein</fullName>
    </submittedName>
</protein>
<evidence type="ECO:0000313" key="3">
    <source>
        <dbReference type="Proteomes" id="UP001302812"/>
    </source>
</evidence>